<proteinExistence type="predicted"/>
<reference evidence="1 2" key="1">
    <citation type="journal article" date="2017" name="Appl. Environ. Microbiol.">
        <title>Parallel evolution of two clades of a major Atlantic endemic Vibrio parahaemolyticus pathogen lineage by independent acquisition of related pathogenicity islands.</title>
        <authorList>
            <person name="Xu F."/>
            <person name="Gonzalez-Escalona N."/>
            <person name="Drees K.P."/>
            <person name="Sebra R.P."/>
            <person name="Cooper V.S."/>
            <person name="Jones S.H."/>
            <person name="Whistler C.A."/>
        </authorList>
    </citation>
    <scope>NUCLEOTIDE SEQUENCE [LARGE SCALE GENOMIC DNA]</scope>
    <source>
        <strain evidence="1 2">MAVP-3</strain>
    </source>
</reference>
<dbReference type="AlphaFoldDB" id="A0A0L8RYZ3"/>
<gene>
    <name evidence="1" type="ORF">CA163_04495</name>
</gene>
<name>A0A0L8RYZ3_VIBPH</name>
<evidence type="ECO:0000313" key="1">
    <source>
        <dbReference type="EMBL" id="OXE34012.1"/>
    </source>
</evidence>
<accession>A0A0L8RYZ3</accession>
<sequence>MGRQANATYLSKLATSEVPAEAECNNKEFTEFLVALKNSHWCAGSGTIWTKKLKAQHTKREPVF</sequence>
<protein>
    <submittedName>
        <fullName evidence="1">Uncharacterized protein</fullName>
    </submittedName>
</protein>
<evidence type="ECO:0000313" key="2">
    <source>
        <dbReference type="Proteomes" id="UP000214596"/>
    </source>
</evidence>
<dbReference type="EMBL" id="NIXT01000149">
    <property type="protein sequence ID" value="OXE34012.1"/>
    <property type="molecule type" value="Genomic_DNA"/>
</dbReference>
<dbReference type="Proteomes" id="UP000214596">
    <property type="component" value="Unassembled WGS sequence"/>
</dbReference>
<comment type="caution">
    <text evidence="1">The sequence shown here is derived from an EMBL/GenBank/DDBJ whole genome shotgun (WGS) entry which is preliminary data.</text>
</comment>
<organism evidence="1 2">
    <name type="scientific">Vibrio parahaemolyticus</name>
    <dbReference type="NCBI Taxonomy" id="670"/>
    <lineage>
        <taxon>Bacteria</taxon>
        <taxon>Pseudomonadati</taxon>
        <taxon>Pseudomonadota</taxon>
        <taxon>Gammaproteobacteria</taxon>
        <taxon>Vibrionales</taxon>
        <taxon>Vibrionaceae</taxon>
        <taxon>Vibrio</taxon>
    </lineage>
</organism>